<protein>
    <submittedName>
        <fullName evidence="1">Uncharacterized protein</fullName>
    </submittedName>
</protein>
<proteinExistence type="predicted"/>
<reference evidence="1" key="1">
    <citation type="submission" date="2023-11" db="EMBL/GenBank/DDBJ databases">
        <authorList>
            <person name="Poullet M."/>
        </authorList>
    </citation>
    <scope>NUCLEOTIDE SEQUENCE</scope>
    <source>
        <strain evidence="1">E1834</strain>
    </source>
</reference>
<gene>
    <name evidence="1" type="ORF">MENTE1834_LOCUS11908</name>
</gene>
<evidence type="ECO:0000313" key="1">
    <source>
        <dbReference type="EMBL" id="CAK5045971.1"/>
    </source>
</evidence>
<evidence type="ECO:0000313" key="2">
    <source>
        <dbReference type="Proteomes" id="UP001497535"/>
    </source>
</evidence>
<comment type="caution">
    <text evidence="1">The sequence shown here is derived from an EMBL/GenBank/DDBJ whole genome shotgun (WGS) entry which is preliminary data.</text>
</comment>
<accession>A0ACB0YGK0</accession>
<sequence length="108" mass="12370">MNQGKAATSGTPMLCKSHLKIQMEDDPEDLVFEEGMTDTPNANYYHDSNLEVQFERDVFAGAERARFYYEVTVVRENQLKTGAGNYFFTILKFLSLVDILKFLALLTF</sequence>
<dbReference type="Proteomes" id="UP001497535">
    <property type="component" value="Unassembled WGS sequence"/>
</dbReference>
<organism evidence="1 2">
    <name type="scientific">Meloidogyne enterolobii</name>
    <name type="common">Root-knot nematode worm</name>
    <name type="synonym">Meloidogyne mayaguensis</name>
    <dbReference type="NCBI Taxonomy" id="390850"/>
    <lineage>
        <taxon>Eukaryota</taxon>
        <taxon>Metazoa</taxon>
        <taxon>Ecdysozoa</taxon>
        <taxon>Nematoda</taxon>
        <taxon>Chromadorea</taxon>
        <taxon>Rhabditida</taxon>
        <taxon>Tylenchina</taxon>
        <taxon>Tylenchomorpha</taxon>
        <taxon>Tylenchoidea</taxon>
        <taxon>Meloidogynidae</taxon>
        <taxon>Meloidogyninae</taxon>
        <taxon>Meloidogyne</taxon>
    </lineage>
</organism>
<dbReference type="EMBL" id="CAVMJV010000012">
    <property type="protein sequence ID" value="CAK5045971.1"/>
    <property type="molecule type" value="Genomic_DNA"/>
</dbReference>
<keyword evidence="2" id="KW-1185">Reference proteome</keyword>
<name>A0ACB0YGK0_MELEN</name>